<dbReference type="EMBL" id="UINC01061277">
    <property type="protein sequence ID" value="SVB86688.1"/>
    <property type="molecule type" value="Genomic_DNA"/>
</dbReference>
<gene>
    <name evidence="1" type="ORF">METZ01_LOCUS239542</name>
</gene>
<feature type="non-terminal residue" evidence="1">
    <location>
        <position position="1"/>
    </location>
</feature>
<dbReference type="AlphaFoldDB" id="A0A382HHB0"/>
<sequence>KMKIKNLVQKQLKWEVVGLANAINKNYHGWLSCVTDKKEYCVESDKFGHGFGVFSGPKYYRIEASGKSGCNGIIDQKNSKMFSAAHKENHVWGFVVKADSVNHNRGDILTRNYEKVGNVLNGNTANLGMPNSHYPNYTDCWAGADIW</sequence>
<proteinExistence type="predicted"/>
<evidence type="ECO:0000313" key="1">
    <source>
        <dbReference type="EMBL" id="SVB86688.1"/>
    </source>
</evidence>
<accession>A0A382HHB0</accession>
<name>A0A382HHB0_9ZZZZ</name>
<reference evidence="1" key="1">
    <citation type="submission" date="2018-05" db="EMBL/GenBank/DDBJ databases">
        <authorList>
            <person name="Lanie J.A."/>
            <person name="Ng W.-L."/>
            <person name="Kazmierczak K.M."/>
            <person name="Andrzejewski T.M."/>
            <person name="Davidsen T.M."/>
            <person name="Wayne K.J."/>
            <person name="Tettelin H."/>
            <person name="Glass J.I."/>
            <person name="Rusch D."/>
            <person name="Podicherti R."/>
            <person name="Tsui H.-C.T."/>
            <person name="Winkler M.E."/>
        </authorList>
    </citation>
    <scope>NUCLEOTIDE SEQUENCE</scope>
</reference>
<protein>
    <submittedName>
        <fullName evidence="1">Uncharacterized protein</fullName>
    </submittedName>
</protein>
<organism evidence="1">
    <name type="scientific">marine metagenome</name>
    <dbReference type="NCBI Taxonomy" id="408172"/>
    <lineage>
        <taxon>unclassified sequences</taxon>
        <taxon>metagenomes</taxon>
        <taxon>ecological metagenomes</taxon>
    </lineage>
</organism>